<evidence type="ECO:0000313" key="2">
    <source>
        <dbReference type="EMBL" id="MDR7305487.1"/>
    </source>
</evidence>
<evidence type="ECO:0000256" key="1">
    <source>
        <dbReference type="SAM" id="SignalP"/>
    </source>
</evidence>
<organism evidence="2 3">
    <name type="scientific">Rhodoferax saidenbachensis</name>
    <dbReference type="NCBI Taxonomy" id="1484693"/>
    <lineage>
        <taxon>Bacteria</taxon>
        <taxon>Pseudomonadati</taxon>
        <taxon>Pseudomonadota</taxon>
        <taxon>Betaproteobacteria</taxon>
        <taxon>Burkholderiales</taxon>
        <taxon>Comamonadaceae</taxon>
        <taxon>Rhodoferax</taxon>
    </lineage>
</organism>
<proteinExistence type="predicted"/>
<name>A0ABU1ZIX3_9BURK</name>
<dbReference type="RefSeq" id="WP_310339595.1">
    <property type="nucleotide sequence ID" value="NZ_JAVDXO010000001.1"/>
</dbReference>
<dbReference type="SUPFAM" id="SSF56935">
    <property type="entry name" value="Porins"/>
    <property type="match status" value="1"/>
</dbReference>
<accession>A0ABU1ZIX3</accession>
<reference evidence="2 3" key="1">
    <citation type="submission" date="2023-07" db="EMBL/GenBank/DDBJ databases">
        <title>Sorghum-associated microbial communities from plants grown in Nebraska, USA.</title>
        <authorList>
            <person name="Schachtman D."/>
        </authorList>
    </citation>
    <scope>NUCLEOTIDE SEQUENCE [LARGE SCALE GENOMIC DNA]</scope>
    <source>
        <strain evidence="2 3">BE308</strain>
    </source>
</reference>
<dbReference type="Proteomes" id="UP001268089">
    <property type="component" value="Unassembled WGS sequence"/>
</dbReference>
<keyword evidence="1" id="KW-0732">Signal</keyword>
<dbReference type="Gene3D" id="1.25.40.10">
    <property type="entry name" value="Tetratricopeptide repeat domain"/>
    <property type="match status" value="1"/>
</dbReference>
<dbReference type="SUPFAM" id="SSF48452">
    <property type="entry name" value="TPR-like"/>
    <property type="match status" value="1"/>
</dbReference>
<protein>
    <submittedName>
        <fullName evidence="2">Tetratricopeptide (TPR) repeat protein</fullName>
    </submittedName>
</protein>
<gene>
    <name evidence="2" type="ORF">J2X15_000753</name>
</gene>
<evidence type="ECO:0000313" key="3">
    <source>
        <dbReference type="Proteomes" id="UP001268089"/>
    </source>
</evidence>
<keyword evidence="3" id="KW-1185">Reference proteome</keyword>
<feature type="signal peptide" evidence="1">
    <location>
        <begin position="1"/>
        <end position="22"/>
    </location>
</feature>
<dbReference type="InterPro" id="IPR011990">
    <property type="entry name" value="TPR-like_helical_dom_sf"/>
</dbReference>
<comment type="caution">
    <text evidence="2">The sequence shown here is derived from an EMBL/GenBank/DDBJ whole genome shotgun (WGS) entry which is preliminary data.</text>
</comment>
<dbReference type="EMBL" id="JAVDXO010000001">
    <property type="protein sequence ID" value="MDR7305487.1"/>
    <property type="molecule type" value="Genomic_DNA"/>
</dbReference>
<feature type="chain" id="PRO_5046471368" evidence="1">
    <location>
        <begin position="23"/>
        <end position="425"/>
    </location>
</feature>
<sequence>MRLRFLSCLALGSALLVGTAHAEWDDTLKQALSLAESGSAQKAFEMLEPQEMQRSGDPDFDLVLGIAANQAGHYTRAIFALERVLMVTPNNARARAELGHALYAVGDNAGAKTMLGQAKEQGIPTEAARTIDQLLQTIERIEAEAKTTTRGYLEATAGFDNNVNSAPDSKTFGLKPVSSQFGGMGLGISGRTAIAPRWSAIGSLSASFRAHETNALAYDNTQIDASAGAAYLVDRNEYTVALQLGNSTIASVSARSSWSVTGEWTHRFDGFRQFNAYAQLGQLRYPQQTRNVDRYTVGASYGQQFKSGLSAYGSGYIGQEITMEPGVGHLGQQFIGARVGLQRPFSAALAGFATVSLEDRGYNGPDPFFGSVRHDQQWGLTLGAIWVPAKAWRVTSQWAYLQNVSNLSTSTFEKQTLSITARREF</sequence>
<dbReference type="Pfam" id="PF14559">
    <property type="entry name" value="TPR_19"/>
    <property type="match status" value="1"/>
</dbReference>